<keyword evidence="2" id="KW-0680">Restriction system</keyword>
<dbReference type="EMBL" id="SAXU01000001">
    <property type="protein sequence ID" value="TXJ20811.1"/>
    <property type="molecule type" value="Genomic_DNA"/>
</dbReference>
<proteinExistence type="inferred from homology"/>
<comment type="similarity">
    <text evidence="1">Belongs to the type-I restriction system S methylase family.</text>
</comment>
<name>A0A5C8D8L2_9SPIR</name>
<reference evidence="6 7" key="1">
    <citation type="journal article" date="1992" name="Lakartidningen">
        <title>[Penicillin V and not amoxicillin is the first choice preparation in acute otitis].</title>
        <authorList>
            <person name="Kamme C."/>
            <person name="Lundgren K."/>
            <person name="Prellner K."/>
        </authorList>
    </citation>
    <scope>NUCLEOTIDE SEQUENCE [LARGE SCALE GENOMIC DNA]</scope>
    <source>
        <strain evidence="6 7">513A</strain>
    </source>
</reference>
<dbReference type="InterPro" id="IPR044946">
    <property type="entry name" value="Restrct_endonuc_typeI_TRD_sf"/>
</dbReference>
<dbReference type="RefSeq" id="WP_147738905.1">
    <property type="nucleotide sequence ID" value="NZ_SAXU01000001.1"/>
</dbReference>
<feature type="domain" description="Type I restriction modification DNA specificity" evidence="5">
    <location>
        <begin position="222"/>
        <end position="370"/>
    </location>
</feature>
<evidence type="ECO:0000313" key="6">
    <source>
        <dbReference type="EMBL" id="TXJ20811.1"/>
    </source>
</evidence>
<keyword evidence="3" id="KW-0238">DNA-binding</keyword>
<dbReference type="InterPro" id="IPR052021">
    <property type="entry name" value="Type-I_RS_S_subunit"/>
</dbReference>
<dbReference type="Gene3D" id="3.90.220.20">
    <property type="entry name" value="DNA methylase specificity domains"/>
    <property type="match status" value="2"/>
</dbReference>
<dbReference type="GO" id="GO:0004519">
    <property type="term" value="F:endonuclease activity"/>
    <property type="evidence" value="ECO:0007669"/>
    <property type="project" value="UniProtKB-KW"/>
</dbReference>
<gene>
    <name evidence="6" type="ORF">EPJ79_06650</name>
</gene>
<feature type="domain" description="Type I restriction modification DNA specificity" evidence="5">
    <location>
        <begin position="5"/>
        <end position="174"/>
    </location>
</feature>
<organism evidence="6 7">
    <name type="scientific">Brachyspira aalborgi</name>
    <dbReference type="NCBI Taxonomy" id="29522"/>
    <lineage>
        <taxon>Bacteria</taxon>
        <taxon>Pseudomonadati</taxon>
        <taxon>Spirochaetota</taxon>
        <taxon>Spirochaetia</taxon>
        <taxon>Brachyspirales</taxon>
        <taxon>Brachyspiraceae</taxon>
        <taxon>Brachyspira</taxon>
    </lineage>
</organism>
<dbReference type="CDD" id="cd17246">
    <property type="entry name" value="RMtype1_S_SonII-TRD2-CR2_like"/>
    <property type="match status" value="1"/>
</dbReference>
<evidence type="ECO:0000256" key="4">
    <source>
        <dbReference type="SAM" id="Coils"/>
    </source>
</evidence>
<comment type="caution">
    <text evidence="6">The sequence shown here is derived from an EMBL/GenBank/DDBJ whole genome shotgun (WGS) entry which is preliminary data.</text>
</comment>
<dbReference type="CDD" id="cd17291">
    <property type="entry name" value="RMtype1_S_MgeORF438P-TRD-CR_like"/>
    <property type="match status" value="1"/>
</dbReference>
<dbReference type="GO" id="GO:0009307">
    <property type="term" value="P:DNA restriction-modification system"/>
    <property type="evidence" value="ECO:0007669"/>
    <property type="project" value="UniProtKB-KW"/>
</dbReference>
<evidence type="ECO:0000256" key="3">
    <source>
        <dbReference type="ARBA" id="ARBA00023125"/>
    </source>
</evidence>
<evidence type="ECO:0000256" key="2">
    <source>
        <dbReference type="ARBA" id="ARBA00022747"/>
    </source>
</evidence>
<protein>
    <submittedName>
        <fullName evidence="6">Restriction endonuclease subunit S</fullName>
    </submittedName>
</protein>
<keyword evidence="6" id="KW-0255">Endonuclease</keyword>
<feature type="coiled-coil region" evidence="4">
    <location>
        <begin position="352"/>
        <end position="379"/>
    </location>
</feature>
<keyword evidence="4" id="KW-0175">Coiled coil</keyword>
<sequence>MNKLPAGWEIKKLKDVCTIQDGIHKTPKYTSKGIKFVSVENINDLYNNNKFISEEDYNKMYKIKAKKNDIFMTRIGDIGTPAILNKDEKLAYYVTLCLFTNIDEEVFNKYLYYAIQSNYFKKELYYRTLHVAFPKKINLGDIGDCKFILPPLDEQKRIASALSKIDAYLENTIKLIEEKERFKRGIAKKLLTCKEGENIPEARFKGFEDEWEETQILEFVNNNIIKIEKGKSITKSKIEEGDIPVIAGGKTPPYYHNKYDYNFPCITISASGSAGYVWFHDYKIWASDCHVIYTDNKRYNIKFLYHYLKNIQDLIYYLQVGGVQKHVYAKDLIKLNIPNITIEEQEKIGGYLSLLDEEIDNLKKQKELIKEMKRGAMQKLLSGEVRLLE</sequence>
<dbReference type="GO" id="GO:0003677">
    <property type="term" value="F:DNA binding"/>
    <property type="evidence" value="ECO:0007669"/>
    <property type="project" value="UniProtKB-KW"/>
</dbReference>
<keyword evidence="6" id="KW-0378">Hydrolase</keyword>
<evidence type="ECO:0000313" key="7">
    <source>
        <dbReference type="Proteomes" id="UP000324638"/>
    </source>
</evidence>
<dbReference type="PANTHER" id="PTHR30408">
    <property type="entry name" value="TYPE-1 RESTRICTION ENZYME ECOKI SPECIFICITY PROTEIN"/>
    <property type="match status" value="1"/>
</dbReference>
<dbReference type="Proteomes" id="UP000324638">
    <property type="component" value="Unassembled WGS sequence"/>
</dbReference>
<dbReference type="InterPro" id="IPR000055">
    <property type="entry name" value="Restrct_endonuc_typeI_TRD"/>
</dbReference>
<keyword evidence="6" id="KW-0540">Nuclease</keyword>
<dbReference type="PANTHER" id="PTHR30408:SF12">
    <property type="entry name" value="TYPE I RESTRICTION ENZYME MJAVIII SPECIFICITY SUBUNIT"/>
    <property type="match status" value="1"/>
</dbReference>
<evidence type="ECO:0000259" key="5">
    <source>
        <dbReference type="Pfam" id="PF01420"/>
    </source>
</evidence>
<dbReference type="Gene3D" id="1.10.287.1120">
    <property type="entry name" value="Bipartite methylase S protein"/>
    <property type="match status" value="1"/>
</dbReference>
<dbReference type="SUPFAM" id="SSF116734">
    <property type="entry name" value="DNA methylase specificity domain"/>
    <property type="match status" value="2"/>
</dbReference>
<accession>A0A5C8D8L2</accession>
<dbReference type="AlphaFoldDB" id="A0A5C8D8L2"/>
<dbReference type="Pfam" id="PF01420">
    <property type="entry name" value="Methylase_S"/>
    <property type="match status" value="2"/>
</dbReference>
<evidence type="ECO:0000256" key="1">
    <source>
        <dbReference type="ARBA" id="ARBA00010923"/>
    </source>
</evidence>